<feature type="signal peptide" evidence="15">
    <location>
        <begin position="1"/>
        <end position="19"/>
    </location>
</feature>
<feature type="chain" id="PRO_5003376911" description="Cytochrome P450" evidence="15">
    <location>
        <begin position="20"/>
        <end position="521"/>
    </location>
</feature>
<keyword evidence="6" id="KW-0812">Transmembrane</keyword>
<dbReference type="SUPFAM" id="SSF48264">
    <property type="entry name" value="Cytochrome P450"/>
    <property type="match status" value="1"/>
</dbReference>
<evidence type="ECO:0000256" key="12">
    <source>
        <dbReference type="ARBA" id="ARBA00023136"/>
    </source>
</evidence>
<evidence type="ECO:0000256" key="13">
    <source>
        <dbReference type="PIRSR" id="PIRSR602401-1"/>
    </source>
</evidence>
<evidence type="ECO:0000256" key="15">
    <source>
        <dbReference type="SAM" id="SignalP"/>
    </source>
</evidence>
<evidence type="ECO:0000256" key="10">
    <source>
        <dbReference type="ARBA" id="ARBA00023004"/>
    </source>
</evidence>
<dbReference type="EMBL" id="GL945482">
    <property type="protein sequence ID" value="EGN97682.1"/>
    <property type="molecule type" value="Genomic_DNA"/>
</dbReference>
<evidence type="ECO:0000256" key="5">
    <source>
        <dbReference type="ARBA" id="ARBA00022617"/>
    </source>
</evidence>
<evidence type="ECO:0000256" key="11">
    <source>
        <dbReference type="ARBA" id="ARBA00023033"/>
    </source>
</evidence>
<dbReference type="HOGENOM" id="CLU_001570_25_0_1"/>
<gene>
    <name evidence="16" type="ORF">SERLA73DRAFT_111010</name>
</gene>
<comment type="pathway">
    <text evidence="3">Secondary metabolite biosynthesis; terpenoid biosynthesis.</text>
</comment>
<dbReference type="InParanoid" id="F8Q3C1"/>
<evidence type="ECO:0000313" key="16">
    <source>
        <dbReference type="EMBL" id="EGN97682.1"/>
    </source>
</evidence>
<keyword evidence="12" id="KW-0472">Membrane</keyword>
<keyword evidence="15" id="KW-0732">Signal</keyword>
<dbReference type="AlphaFoldDB" id="F8Q3C1"/>
<dbReference type="InterPro" id="IPR001128">
    <property type="entry name" value="Cyt_P450"/>
</dbReference>
<keyword evidence="7 13" id="KW-0479">Metal-binding</keyword>
<dbReference type="PANTHER" id="PTHR24305">
    <property type="entry name" value="CYTOCHROME P450"/>
    <property type="match status" value="1"/>
</dbReference>
<evidence type="ECO:0000256" key="8">
    <source>
        <dbReference type="ARBA" id="ARBA00022989"/>
    </source>
</evidence>
<organism evidence="17">
    <name type="scientific">Serpula lacrymans var. lacrymans (strain S7.3)</name>
    <name type="common">Dry rot fungus</name>
    <dbReference type="NCBI Taxonomy" id="936435"/>
    <lineage>
        <taxon>Eukaryota</taxon>
        <taxon>Fungi</taxon>
        <taxon>Dikarya</taxon>
        <taxon>Basidiomycota</taxon>
        <taxon>Agaricomycotina</taxon>
        <taxon>Agaricomycetes</taxon>
        <taxon>Agaricomycetidae</taxon>
        <taxon>Boletales</taxon>
        <taxon>Coniophorineae</taxon>
        <taxon>Serpulaceae</taxon>
        <taxon>Serpula</taxon>
    </lineage>
</organism>
<dbReference type="InterPro" id="IPR036396">
    <property type="entry name" value="Cyt_P450_sf"/>
</dbReference>
<keyword evidence="5 13" id="KW-0349">Heme</keyword>
<dbReference type="Pfam" id="PF00067">
    <property type="entry name" value="p450"/>
    <property type="match status" value="1"/>
</dbReference>
<keyword evidence="9 14" id="KW-0560">Oxidoreductase</keyword>
<dbReference type="GO" id="GO:0005506">
    <property type="term" value="F:iron ion binding"/>
    <property type="evidence" value="ECO:0007669"/>
    <property type="project" value="InterPro"/>
</dbReference>
<evidence type="ECO:0000313" key="17">
    <source>
        <dbReference type="Proteomes" id="UP000008063"/>
    </source>
</evidence>
<feature type="binding site" description="axial binding residue" evidence="13">
    <location>
        <position position="459"/>
    </location>
    <ligand>
        <name>heme</name>
        <dbReference type="ChEBI" id="CHEBI:30413"/>
    </ligand>
    <ligandPart>
        <name>Fe</name>
        <dbReference type="ChEBI" id="CHEBI:18248"/>
    </ligandPart>
</feature>
<comment type="similarity">
    <text evidence="4 14">Belongs to the cytochrome P450 family.</text>
</comment>
<keyword evidence="17" id="KW-1185">Reference proteome</keyword>
<evidence type="ECO:0000256" key="2">
    <source>
        <dbReference type="ARBA" id="ARBA00004370"/>
    </source>
</evidence>
<accession>F8Q3C1</accession>
<name>F8Q3C1_SERL3</name>
<dbReference type="OMA" id="VEAYIMA"/>
<evidence type="ECO:0000256" key="9">
    <source>
        <dbReference type="ARBA" id="ARBA00023002"/>
    </source>
</evidence>
<dbReference type="PRINTS" id="PR00463">
    <property type="entry name" value="EP450I"/>
</dbReference>
<dbReference type="InterPro" id="IPR050121">
    <property type="entry name" value="Cytochrome_P450_monoxygenase"/>
</dbReference>
<dbReference type="GO" id="GO:0016705">
    <property type="term" value="F:oxidoreductase activity, acting on paired donors, with incorporation or reduction of molecular oxygen"/>
    <property type="evidence" value="ECO:0007669"/>
    <property type="project" value="InterPro"/>
</dbReference>
<sequence>MLHLTLIVAALVIFAFSRAFKFLNGLQAVGHSSGFRCALSPFSSLSMVLPTRLNSFFTNVGINFVWDLQRSENHIISVVPWLLGPPTIYVSSVELMRQVLRHTDNFDKQELELGSQLLGENIVSTQKEKWKVHRKIVHPAFSQKLSALVWKEGIRNYYEMLSSKGWDTQSTVTPSVINDLTSKFTFSVISSCVFGLPITWSESKATSEKEMSLQECVMIMASNISLRMLTPRWAYLLPIERLRRVEAGFTNIFAFMKSQVAYRLDSIRKNEMVEDDDLGTNTVFNNIVKASVDGGKFTLNEGEVIGNTFVMLFAGHETSSRTLTAALALLGLYQDKQEQALFEIERVLPGRREPIIQDFESFKYILNIIQETMRLYPPIPLVVREAIQDTLLTITDPTTGQKVRDVVIKKGTLACINILRIHHDPRYFPDPEEFEPSRWNDDTAAHDAFLGFSHGTRACIGRKFALAEMICFLVMLLRDWRVDVEFESDESPEQWRNRVLTSKAHAAHGLGPVALRLTRRK</sequence>
<dbReference type="InterPro" id="IPR002401">
    <property type="entry name" value="Cyt_P450_E_grp-I"/>
</dbReference>
<evidence type="ECO:0000256" key="7">
    <source>
        <dbReference type="ARBA" id="ARBA00022723"/>
    </source>
</evidence>
<evidence type="ECO:0000256" key="14">
    <source>
        <dbReference type="RuleBase" id="RU000461"/>
    </source>
</evidence>
<protein>
    <recommendedName>
        <fullName evidence="18">Cytochrome P450</fullName>
    </recommendedName>
</protein>
<evidence type="ECO:0000256" key="3">
    <source>
        <dbReference type="ARBA" id="ARBA00004721"/>
    </source>
</evidence>
<reference evidence="17" key="1">
    <citation type="journal article" date="2011" name="Science">
        <title>The plant cell wall-decomposing machinery underlies the functional diversity of forest fungi.</title>
        <authorList>
            <person name="Eastwood D.C."/>
            <person name="Floudas D."/>
            <person name="Binder M."/>
            <person name="Majcherczyk A."/>
            <person name="Schneider P."/>
            <person name="Aerts A."/>
            <person name="Asiegbu F.O."/>
            <person name="Baker S.E."/>
            <person name="Barry K."/>
            <person name="Bendiksby M."/>
            <person name="Blumentritt M."/>
            <person name="Coutinho P.M."/>
            <person name="Cullen D."/>
            <person name="de Vries R.P."/>
            <person name="Gathman A."/>
            <person name="Goodell B."/>
            <person name="Henrissat B."/>
            <person name="Ihrmark K."/>
            <person name="Kauserud H."/>
            <person name="Kohler A."/>
            <person name="LaButti K."/>
            <person name="Lapidus A."/>
            <person name="Lavin J.L."/>
            <person name="Lee Y.-H."/>
            <person name="Lindquist E."/>
            <person name="Lilly W."/>
            <person name="Lucas S."/>
            <person name="Morin E."/>
            <person name="Murat C."/>
            <person name="Oguiza J.A."/>
            <person name="Park J."/>
            <person name="Pisabarro A.G."/>
            <person name="Riley R."/>
            <person name="Rosling A."/>
            <person name="Salamov A."/>
            <person name="Schmidt O."/>
            <person name="Schmutz J."/>
            <person name="Skrede I."/>
            <person name="Stenlid J."/>
            <person name="Wiebenga A."/>
            <person name="Xie X."/>
            <person name="Kuees U."/>
            <person name="Hibbett D.S."/>
            <person name="Hoffmeister D."/>
            <person name="Hoegberg N."/>
            <person name="Martin F."/>
            <person name="Grigoriev I.V."/>
            <person name="Watkinson S.C."/>
        </authorList>
    </citation>
    <scope>NUCLEOTIDE SEQUENCE [LARGE SCALE GENOMIC DNA]</scope>
    <source>
        <strain evidence="17">strain S7.3</strain>
    </source>
</reference>
<dbReference type="PRINTS" id="PR00385">
    <property type="entry name" value="P450"/>
</dbReference>
<evidence type="ECO:0000256" key="6">
    <source>
        <dbReference type="ARBA" id="ARBA00022692"/>
    </source>
</evidence>
<dbReference type="PROSITE" id="PS00086">
    <property type="entry name" value="CYTOCHROME_P450"/>
    <property type="match status" value="1"/>
</dbReference>
<dbReference type="GO" id="GO:0004497">
    <property type="term" value="F:monooxygenase activity"/>
    <property type="evidence" value="ECO:0007669"/>
    <property type="project" value="UniProtKB-KW"/>
</dbReference>
<keyword evidence="11 14" id="KW-0503">Monooxygenase</keyword>
<keyword evidence="10 13" id="KW-0408">Iron</keyword>
<dbReference type="Proteomes" id="UP000008063">
    <property type="component" value="Unassembled WGS sequence"/>
</dbReference>
<evidence type="ECO:0008006" key="18">
    <source>
        <dbReference type="Google" id="ProtNLM"/>
    </source>
</evidence>
<dbReference type="InterPro" id="IPR017972">
    <property type="entry name" value="Cyt_P450_CS"/>
</dbReference>
<dbReference type="Gene3D" id="1.10.630.10">
    <property type="entry name" value="Cytochrome P450"/>
    <property type="match status" value="1"/>
</dbReference>
<dbReference type="GO" id="GO:0016020">
    <property type="term" value="C:membrane"/>
    <property type="evidence" value="ECO:0007669"/>
    <property type="project" value="UniProtKB-SubCell"/>
</dbReference>
<dbReference type="OrthoDB" id="1470350at2759"/>
<dbReference type="GO" id="GO:0020037">
    <property type="term" value="F:heme binding"/>
    <property type="evidence" value="ECO:0007669"/>
    <property type="project" value="InterPro"/>
</dbReference>
<dbReference type="PANTHER" id="PTHR24305:SF166">
    <property type="entry name" value="CYTOCHROME P450 12A4, MITOCHONDRIAL-RELATED"/>
    <property type="match status" value="1"/>
</dbReference>
<comment type="subcellular location">
    <subcellularLocation>
        <location evidence="2">Membrane</location>
    </subcellularLocation>
</comment>
<keyword evidence="8" id="KW-1133">Transmembrane helix</keyword>
<dbReference type="STRING" id="936435.F8Q3C1"/>
<dbReference type="eggNOG" id="KOG0157">
    <property type="taxonomic scope" value="Eukaryota"/>
</dbReference>
<evidence type="ECO:0000256" key="4">
    <source>
        <dbReference type="ARBA" id="ARBA00010617"/>
    </source>
</evidence>
<evidence type="ECO:0000256" key="1">
    <source>
        <dbReference type="ARBA" id="ARBA00001971"/>
    </source>
</evidence>
<proteinExistence type="inferred from homology"/>
<comment type="cofactor">
    <cofactor evidence="1 13">
        <name>heme</name>
        <dbReference type="ChEBI" id="CHEBI:30413"/>
    </cofactor>
</comment>